<evidence type="ECO:0000256" key="1">
    <source>
        <dbReference type="ARBA" id="ARBA00004141"/>
    </source>
</evidence>
<evidence type="ECO:0000313" key="10">
    <source>
        <dbReference type="EMBL" id="KAF3846595.1"/>
    </source>
</evidence>
<dbReference type="Proteomes" id="UP000518266">
    <property type="component" value="Unassembled WGS sequence"/>
</dbReference>
<feature type="transmembrane region" description="Helical" evidence="9">
    <location>
        <begin position="189"/>
        <end position="208"/>
    </location>
</feature>
<evidence type="ECO:0000256" key="9">
    <source>
        <dbReference type="SAM" id="Phobius"/>
    </source>
</evidence>
<proteinExistence type="inferred from homology"/>
<gene>
    <name evidence="10" type="ORF">F7725_003673</name>
</gene>
<evidence type="ECO:0000256" key="4">
    <source>
        <dbReference type="ARBA" id="ARBA00022989"/>
    </source>
</evidence>
<dbReference type="EC" id="3.3.2.2" evidence="6"/>
<dbReference type="EMBL" id="JAAKFY010000014">
    <property type="protein sequence ID" value="KAF3846595.1"/>
    <property type="molecule type" value="Genomic_DNA"/>
</dbReference>
<dbReference type="InterPro" id="IPR012506">
    <property type="entry name" value="TMEM86B-like"/>
</dbReference>
<dbReference type="OrthoDB" id="2133758at2759"/>
<name>A0A7J5YB10_DISMA</name>
<dbReference type="Pfam" id="PF07947">
    <property type="entry name" value="YhhN"/>
    <property type="match status" value="1"/>
</dbReference>
<evidence type="ECO:0000256" key="5">
    <source>
        <dbReference type="ARBA" id="ARBA00023136"/>
    </source>
</evidence>
<feature type="transmembrane region" description="Helical" evidence="9">
    <location>
        <begin position="82"/>
        <end position="110"/>
    </location>
</feature>
<evidence type="ECO:0000256" key="2">
    <source>
        <dbReference type="ARBA" id="ARBA00007375"/>
    </source>
</evidence>
<comment type="catalytic activity">
    <reaction evidence="7">
        <text>a 1-O-(1Z-alkenyl)-sn-glycero-3-phosphoethanolamine + H2O = a 2,3-saturated aldehyde + sn-glycero-3-phosphoethanolamine</text>
        <dbReference type="Rhea" id="RHEA:16905"/>
        <dbReference type="ChEBI" id="CHEBI:15377"/>
        <dbReference type="ChEBI" id="CHEBI:73359"/>
        <dbReference type="ChEBI" id="CHEBI:77288"/>
        <dbReference type="ChEBI" id="CHEBI:143890"/>
        <dbReference type="EC" id="3.3.2.2"/>
    </reaction>
</comment>
<keyword evidence="4 9" id="KW-1133">Transmembrane helix</keyword>
<dbReference type="GO" id="GO:0016020">
    <property type="term" value="C:membrane"/>
    <property type="evidence" value="ECO:0007669"/>
    <property type="project" value="UniProtKB-SubCell"/>
</dbReference>
<feature type="transmembrane region" description="Helical" evidence="9">
    <location>
        <begin position="220"/>
        <end position="240"/>
    </location>
</feature>
<dbReference type="AlphaFoldDB" id="A0A7J5YB10"/>
<keyword evidence="11" id="KW-1185">Reference proteome</keyword>
<accession>A0A7J5YB10</accession>
<evidence type="ECO:0000256" key="8">
    <source>
        <dbReference type="ARBA" id="ARBA00049560"/>
    </source>
</evidence>
<dbReference type="GO" id="GO:0047408">
    <property type="term" value="F:alkenylglycerophosphocholine hydrolase activity"/>
    <property type="evidence" value="ECO:0007669"/>
    <property type="project" value="UniProtKB-EC"/>
</dbReference>
<keyword evidence="5 9" id="KW-0472">Membrane</keyword>
<dbReference type="PANTHER" id="PTHR31885:SF11">
    <property type="entry name" value="TRANSMEMBRANE PROTEIN 86B"/>
    <property type="match status" value="1"/>
</dbReference>
<comment type="similarity">
    <text evidence="2">Belongs to the TMEM86 family.</text>
</comment>
<sequence length="310" mass="34545">MREAAEIPHWREQDENIWIYVSVTKTVKTKEKEDRFIQLRPTDCETMDILDTHAYDRRQRRYMLQLSACEMGKSNVNKFLRIHVVTCLLSCALFFSLLPFFLSTALYFYLWTPDSPGSIMSAAVKTAPALLLAAAVLSWNGGQSVLGVGEDWSALLWGTGIGAFAAAHLLYSFTFLSSNYSAYSASSSVGFRVLYFIFMIGGGFYIYIFPFLQTAPDSELLVPAVGIYVVLIAVMGALAIRSRHTATLLGSLSFMVSDLSLALQIFKATPPMEYGNALVMVTYYSAQLLIAVGDIKAVENKDDFSKWKRS</sequence>
<comment type="caution">
    <text evidence="10">The sequence shown here is derived from an EMBL/GenBank/DDBJ whole genome shotgun (WGS) entry which is preliminary data.</text>
</comment>
<evidence type="ECO:0000256" key="7">
    <source>
        <dbReference type="ARBA" id="ARBA00049458"/>
    </source>
</evidence>
<keyword evidence="3 9" id="KW-0812">Transmembrane</keyword>
<evidence type="ECO:0000256" key="6">
    <source>
        <dbReference type="ARBA" id="ARBA00035673"/>
    </source>
</evidence>
<organism evidence="10 11">
    <name type="scientific">Dissostichus mawsoni</name>
    <name type="common">Antarctic cod</name>
    <dbReference type="NCBI Taxonomy" id="36200"/>
    <lineage>
        <taxon>Eukaryota</taxon>
        <taxon>Metazoa</taxon>
        <taxon>Chordata</taxon>
        <taxon>Craniata</taxon>
        <taxon>Vertebrata</taxon>
        <taxon>Euteleostomi</taxon>
        <taxon>Actinopterygii</taxon>
        <taxon>Neopterygii</taxon>
        <taxon>Teleostei</taxon>
        <taxon>Neoteleostei</taxon>
        <taxon>Acanthomorphata</taxon>
        <taxon>Eupercaria</taxon>
        <taxon>Perciformes</taxon>
        <taxon>Notothenioidei</taxon>
        <taxon>Nototheniidae</taxon>
        <taxon>Dissostichus</taxon>
    </lineage>
</organism>
<comment type="subcellular location">
    <subcellularLocation>
        <location evidence="1">Membrane</location>
        <topology evidence="1">Multi-pass membrane protein</topology>
    </subcellularLocation>
</comment>
<protein>
    <recommendedName>
        <fullName evidence="6">lysoplasmalogenase</fullName>
        <ecNumber evidence="6">3.3.2.2</ecNumber>
    </recommendedName>
</protein>
<evidence type="ECO:0000313" key="11">
    <source>
        <dbReference type="Proteomes" id="UP000518266"/>
    </source>
</evidence>
<dbReference type="PANTHER" id="PTHR31885">
    <property type="entry name" value="GH04784P"/>
    <property type="match status" value="1"/>
</dbReference>
<feature type="transmembrane region" description="Helical" evidence="9">
    <location>
        <begin position="154"/>
        <end position="177"/>
    </location>
</feature>
<comment type="catalytic activity">
    <reaction evidence="8">
        <text>a 1-O-(1Z-alkenyl)-sn-glycero-3-phosphocholine + H2O = a 2,3-saturated aldehyde + sn-glycerol 3-phosphocholine</text>
        <dbReference type="Rhea" id="RHEA:22544"/>
        <dbReference type="ChEBI" id="CHEBI:15377"/>
        <dbReference type="ChEBI" id="CHEBI:16870"/>
        <dbReference type="ChEBI" id="CHEBI:73359"/>
        <dbReference type="ChEBI" id="CHEBI:77287"/>
        <dbReference type="EC" id="3.3.2.2"/>
    </reaction>
</comment>
<reference evidence="10 11" key="1">
    <citation type="submission" date="2020-03" db="EMBL/GenBank/DDBJ databases">
        <title>Dissostichus mawsoni Genome sequencing and assembly.</title>
        <authorList>
            <person name="Park H."/>
        </authorList>
    </citation>
    <scope>NUCLEOTIDE SEQUENCE [LARGE SCALE GENOMIC DNA]</scope>
    <source>
        <strain evidence="10">DM0001</strain>
        <tissue evidence="10">Muscle</tissue>
    </source>
</reference>
<evidence type="ECO:0000256" key="3">
    <source>
        <dbReference type="ARBA" id="ARBA00022692"/>
    </source>
</evidence>